<dbReference type="InParanoid" id="A0A6P9F8U1"/>
<organism evidence="1 2">
    <name type="scientific">Juglans regia</name>
    <name type="common">English walnut</name>
    <dbReference type="NCBI Taxonomy" id="51240"/>
    <lineage>
        <taxon>Eukaryota</taxon>
        <taxon>Viridiplantae</taxon>
        <taxon>Streptophyta</taxon>
        <taxon>Embryophyta</taxon>
        <taxon>Tracheophyta</taxon>
        <taxon>Spermatophyta</taxon>
        <taxon>Magnoliopsida</taxon>
        <taxon>eudicotyledons</taxon>
        <taxon>Gunneridae</taxon>
        <taxon>Pentapetalae</taxon>
        <taxon>rosids</taxon>
        <taxon>fabids</taxon>
        <taxon>Fagales</taxon>
        <taxon>Juglandaceae</taxon>
        <taxon>Juglans</taxon>
    </lineage>
</organism>
<name>A0A6P9F8U1_JUGRE</name>
<dbReference type="OrthoDB" id="1938246at2759"/>
<dbReference type="AlphaFoldDB" id="A0A6P9F8U1"/>
<dbReference type="PANTHER" id="PTHR33116:SF86">
    <property type="entry name" value="REVERSE TRANSCRIPTASE DOMAIN-CONTAINING PROTEIN"/>
    <property type="match status" value="1"/>
</dbReference>
<gene>
    <name evidence="2" type="primary">LOC118349644</name>
</gene>
<dbReference type="PANTHER" id="PTHR33116">
    <property type="entry name" value="REVERSE TRANSCRIPTASE ZINC-BINDING DOMAIN-CONTAINING PROTEIN-RELATED-RELATED"/>
    <property type="match status" value="1"/>
</dbReference>
<evidence type="ECO:0000313" key="2">
    <source>
        <dbReference type="RefSeq" id="XP_035551042.1"/>
    </source>
</evidence>
<dbReference type="Proteomes" id="UP000235220">
    <property type="component" value="Chromosome 10"/>
</dbReference>
<protein>
    <submittedName>
        <fullName evidence="2">Uncharacterized mitochondrial protein AtMg00310-like</fullName>
    </submittedName>
</protein>
<dbReference type="KEGG" id="jre:118349644"/>
<dbReference type="RefSeq" id="XP_035551042.1">
    <property type="nucleotide sequence ID" value="XM_035695149.1"/>
</dbReference>
<keyword evidence="1" id="KW-1185">Reference proteome</keyword>
<evidence type="ECO:0000313" key="1">
    <source>
        <dbReference type="Proteomes" id="UP000235220"/>
    </source>
</evidence>
<reference evidence="2" key="1">
    <citation type="submission" date="2025-08" db="UniProtKB">
        <authorList>
            <consortium name="RefSeq"/>
        </authorList>
    </citation>
    <scope>IDENTIFICATION</scope>
    <source>
        <tissue evidence="2">Leaves</tissue>
    </source>
</reference>
<proteinExistence type="predicted"/>
<dbReference type="GeneID" id="118349644"/>
<accession>A0A6P9F8U1</accession>
<sequence length="170" mass="19695">MSVFKLPKTLLNAINSVIQNLWWGQQDKEHKIHWISWKRIRQAKSKGGLGFRDLECFNTIMLSKRCWRLIQDPNPLVARVLKAKYFPSLTLQTTKVGSKPSFVWRSLMAARHVLEAGSFWRVGTGSEISIWRDKWLDLTNPRKVTNPVKNLDGNAKVAALIDPDTKRWKQ</sequence>